<sequence>MYIGVLSDEIDNDFDLKNDSKFGGDPLWLCGKEPKNIHLKCTTCKKDLMFLFQLSTSYNEYIRVIYIFCCMNNAKCNMDKRNWVCIKAKKKLLDNSENNEIEDNNLNKLEVRSEKNIKMNSVYNSVSLNSKKENEKNMFSLSGENTKKEDTILEKINCREEKLIDWNSLFSNNIKDKKSNVSLFSNSINQSLNNISQKNKNDHNTSFSNVNAYETYHNEYYELINSKTIFDNKNELNKCDATNDENIKIIHSNNFKLPSYYICLLEEDEEYGKDYLYEKAKKMHEAYERNTHILEQEELINKGNDDIDNNEESFENDFNGCVKFYSSLSKNYNQILRYSYKGKFLYMYKQTKNYIKNKDMTCKHCKSKLVFELQLFSTFIYQIEKKLEKKKNNFLKNIMNNFSVGNIMIFTCEMDCVNIDDKYSFEHIELEIF</sequence>
<evidence type="ECO:0000313" key="2">
    <source>
        <dbReference type="EMBL" id="CRH00563.1"/>
    </source>
</evidence>
<name>A0A1J1H7B9_PLARL</name>
<dbReference type="OMA" id="YKGKFLY"/>
<dbReference type="GO" id="GO:0005737">
    <property type="term" value="C:cytoplasm"/>
    <property type="evidence" value="ECO:0007669"/>
    <property type="project" value="InterPro"/>
</dbReference>
<evidence type="ECO:0000313" key="3">
    <source>
        <dbReference type="Proteomes" id="UP000220158"/>
    </source>
</evidence>
<dbReference type="Pfam" id="PF04194">
    <property type="entry name" value="PDCD2_C"/>
    <property type="match status" value="1"/>
</dbReference>
<dbReference type="AlphaFoldDB" id="A0A1J1H7B9"/>
<protein>
    <recommendedName>
        <fullName evidence="1">Programmed cell death protein 2 C-terminal domain-containing protein</fullName>
    </recommendedName>
</protein>
<dbReference type="RefSeq" id="XP_028533566.1">
    <property type="nucleotide sequence ID" value="XM_028677148.1"/>
</dbReference>
<dbReference type="Proteomes" id="UP000220158">
    <property type="component" value="Chromosome 10"/>
</dbReference>
<proteinExistence type="predicted"/>
<reference evidence="2 3" key="1">
    <citation type="submission" date="2015-04" db="EMBL/GenBank/DDBJ databases">
        <authorList>
            <consortium name="Pathogen Informatics"/>
        </authorList>
    </citation>
    <scope>NUCLEOTIDE SEQUENCE [LARGE SCALE GENOMIC DNA]</scope>
    <source>
        <strain evidence="2 3">SGS1</strain>
    </source>
</reference>
<dbReference type="KEGG" id="prel:PRELSG_1021900"/>
<dbReference type="EMBL" id="LN835305">
    <property type="protein sequence ID" value="CRH00563.1"/>
    <property type="molecule type" value="Genomic_DNA"/>
</dbReference>
<evidence type="ECO:0000259" key="1">
    <source>
        <dbReference type="Pfam" id="PF04194"/>
    </source>
</evidence>
<accession>A0A1J1H7B9</accession>
<dbReference type="GeneID" id="39736686"/>
<dbReference type="PANTHER" id="PTHR46421:SF1">
    <property type="entry name" value="PROGRAMMED CELL DEATH PROTEIN 2-LIKE"/>
    <property type="match status" value="1"/>
</dbReference>
<keyword evidence="3" id="KW-1185">Reference proteome</keyword>
<organism evidence="2 3">
    <name type="scientific">Plasmodium relictum</name>
    <dbReference type="NCBI Taxonomy" id="85471"/>
    <lineage>
        <taxon>Eukaryota</taxon>
        <taxon>Sar</taxon>
        <taxon>Alveolata</taxon>
        <taxon>Apicomplexa</taxon>
        <taxon>Aconoidasida</taxon>
        <taxon>Haemosporida</taxon>
        <taxon>Plasmodiidae</taxon>
        <taxon>Plasmodium</taxon>
        <taxon>Plasmodium (Haemamoeba)</taxon>
    </lineage>
</organism>
<dbReference type="InterPro" id="IPR052815">
    <property type="entry name" value="PDCD2-like_regulator"/>
</dbReference>
<dbReference type="OrthoDB" id="366284at2759"/>
<dbReference type="PANTHER" id="PTHR46421">
    <property type="entry name" value="PROGRAMMED CELL DEATH PROTEIN 2-LIKE"/>
    <property type="match status" value="1"/>
</dbReference>
<feature type="domain" description="Programmed cell death protein 2 C-terminal" evidence="1">
    <location>
        <begin position="323"/>
        <end position="418"/>
    </location>
</feature>
<gene>
    <name evidence="2" type="ORF">PRELSG_1021900</name>
</gene>
<dbReference type="InterPro" id="IPR007320">
    <property type="entry name" value="PDCD2_C"/>
</dbReference>
<dbReference type="VEuPathDB" id="PlasmoDB:PRELSG_1021900"/>